<accession>A0A0F4Z0G7</accession>
<dbReference type="GeneID" id="25314332"/>
<protein>
    <recommendedName>
        <fullName evidence="2">Clr5 domain-containing protein</fullName>
    </recommendedName>
</protein>
<feature type="domain" description="Clr5" evidence="2">
    <location>
        <begin position="24"/>
        <end position="74"/>
    </location>
</feature>
<feature type="compositionally biased region" description="Pro residues" evidence="1">
    <location>
        <begin position="186"/>
        <end position="198"/>
    </location>
</feature>
<organism evidence="3 4">
    <name type="scientific">Rasamsonia emersonii (strain ATCC 16479 / CBS 393.64 / IMI 116815)</name>
    <dbReference type="NCBI Taxonomy" id="1408163"/>
    <lineage>
        <taxon>Eukaryota</taxon>
        <taxon>Fungi</taxon>
        <taxon>Dikarya</taxon>
        <taxon>Ascomycota</taxon>
        <taxon>Pezizomycotina</taxon>
        <taxon>Eurotiomycetes</taxon>
        <taxon>Eurotiomycetidae</taxon>
        <taxon>Eurotiales</taxon>
        <taxon>Trichocomaceae</taxon>
        <taxon>Rasamsonia</taxon>
    </lineage>
</organism>
<dbReference type="EMBL" id="LASV01000079">
    <property type="protein sequence ID" value="KKA23999.1"/>
    <property type="molecule type" value="Genomic_DNA"/>
</dbReference>
<dbReference type="PANTHER" id="PTHR38788:SF3">
    <property type="entry name" value="CLR5 DOMAIN-CONTAINING PROTEIN"/>
    <property type="match status" value="1"/>
</dbReference>
<name>A0A0F4Z0G7_RASE3</name>
<dbReference type="AlphaFoldDB" id="A0A0F4Z0G7"/>
<gene>
    <name evidence="3" type="ORF">T310_1981</name>
</gene>
<reference evidence="3 4" key="1">
    <citation type="submission" date="2015-04" db="EMBL/GenBank/DDBJ databases">
        <authorList>
            <person name="Heijne W.H."/>
            <person name="Fedorova N.D."/>
            <person name="Nierman W.C."/>
            <person name="Vollebregt A.W."/>
            <person name="Zhao Z."/>
            <person name="Wu L."/>
            <person name="Kumar M."/>
            <person name="Stam H."/>
            <person name="van den Berg M.A."/>
            <person name="Pel H.J."/>
        </authorList>
    </citation>
    <scope>NUCLEOTIDE SEQUENCE [LARGE SCALE GENOMIC DNA]</scope>
    <source>
        <strain evidence="3 4">CBS 393.64</strain>
    </source>
</reference>
<dbReference type="OrthoDB" id="539213at2759"/>
<dbReference type="Proteomes" id="UP000053958">
    <property type="component" value="Unassembled WGS sequence"/>
</dbReference>
<evidence type="ECO:0000313" key="4">
    <source>
        <dbReference type="Proteomes" id="UP000053958"/>
    </source>
</evidence>
<sequence>MNPASPLTTDVPSEVPPVSHRKRIDWEQFKEVIRQLYVDQGMPIKDVMESLKVYGIHASRRTFMNQIAKWGFKKNIRNEDATLMVRIEEERRKAGKRTTFSLHGRNVDPARWNRRKARIHRPEGDSSASTTQASALSIIATTPASTLPSEVGSLDFAALFQAPSPSSSEFERLFAALNNEGVPSPESIPDPFPPPLPMPDSSRARESAPDPSLHATKENSTLEEWLLHDIVAAVVGLLRGEVYSSHGRQPQRSPVSDEDIRTRLDLIGKCHQLGLKDAGMQIFSDLCKKTGMWNNFDWTIFGHSIRLQYPDLSETEILEFWRTRLAQFEQMLGPETKALLEASSFEALLQDNYGNIVESTLGNLVLEVAEKPFLAFACSGLSAYYRLCSRHRFGQGFMEYMHESRTDEAKKIFYKDMHMFMKLGWIVFPELADGQPGFYITGKACWPPGPEELALIKHYLLDVDFEESSESEQGGLSQTSEK</sequence>
<proteinExistence type="predicted"/>
<evidence type="ECO:0000256" key="1">
    <source>
        <dbReference type="SAM" id="MobiDB-lite"/>
    </source>
</evidence>
<dbReference type="RefSeq" id="XP_013330611.1">
    <property type="nucleotide sequence ID" value="XM_013475157.1"/>
</dbReference>
<dbReference type="Pfam" id="PF14420">
    <property type="entry name" value="Clr5"/>
    <property type="match status" value="1"/>
</dbReference>
<feature type="region of interest" description="Disordered" evidence="1">
    <location>
        <begin position="181"/>
        <end position="215"/>
    </location>
</feature>
<comment type="caution">
    <text evidence="3">The sequence shown here is derived from an EMBL/GenBank/DDBJ whole genome shotgun (WGS) entry which is preliminary data.</text>
</comment>
<dbReference type="PANTHER" id="PTHR38788">
    <property type="entry name" value="CLR5 DOMAIN-CONTAINING PROTEIN"/>
    <property type="match status" value="1"/>
</dbReference>
<dbReference type="STRING" id="1408163.A0A0F4Z0G7"/>
<keyword evidence="4" id="KW-1185">Reference proteome</keyword>
<evidence type="ECO:0000313" key="3">
    <source>
        <dbReference type="EMBL" id="KKA23999.1"/>
    </source>
</evidence>
<evidence type="ECO:0000259" key="2">
    <source>
        <dbReference type="Pfam" id="PF14420"/>
    </source>
</evidence>
<dbReference type="InterPro" id="IPR025676">
    <property type="entry name" value="Clr5_dom"/>
</dbReference>